<dbReference type="RefSeq" id="WP_168569547.1">
    <property type="nucleotide sequence ID" value="NZ_CP051167.1"/>
</dbReference>
<dbReference type="Proteomes" id="UP000500857">
    <property type="component" value="Chromosome"/>
</dbReference>
<organism evidence="1 2">
    <name type="scientific">Oxynema aestuarii AP17</name>
    <dbReference type="NCBI Taxonomy" id="2064643"/>
    <lineage>
        <taxon>Bacteria</taxon>
        <taxon>Bacillati</taxon>
        <taxon>Cyanobacteriota</taxon>
        <taxon>Cyanophyceae</taxon>
        <taxon>Oscillatoriophycideae</taxon>
        <taxon>Oscillatoriales</taxon>
        <taxon>Oscillatoriaceae</taxon>
        <taxon>Oxynema</taxon>
        <taxon>Oxynema aestuarii</taxon>
    </lineage>
</organism>
<name>A0A6H1TXT3_9CYAN</name>
<protein>
    <submittedName>
        <fullName evidence="1">Uncharacterized protein</fullName>
    </submittedName>
</protein>
<keyword evidence="2" id="KW-1185">Reference proteome</keyword>
<reference evidence="1 2" key="1">
    <citation type="submission" date="2020-04" db="EMBL/GenBank/DDBJ databases">
        <authorList>
            <person name="Basu S."/>
            <person name="Maruthanayagam V."/>
            <person name="Chakraborty S."/>
            <person name="Pramanik A."/>
            <person name="Mukherjee J."/>
            <person name="Brink B."/>
        </authorList>
    </citation>
    <scope>NUCLEOTIDE SEQUENCE [LARGE SCALE GENOMIC DNA]</scope>
    <source>
        <strain evidence="1 2">AP17</strain>
    </source>
</reference>
<dbReference type="EMBL" id="CP051167">
    <property type="protein sequence ID" value="QIZ71394.1"/>
    <property type="molecule type" value="Genomic_DNA"/>
</dbReference>
<dbReference type="AlphaFoldDB" id="A0A6H1TXT3"/>
<gene>
    <name evidence="1" type="ORF">HCG48_13040</name>
</gene>
<proteinExistence type="predicted"/>
<evidence type="ECO:0000313" key="1">
    <source>
        <dbReference type="EMBL" id="QIZ71394.1"/>
    </source>
</evidence>
<accession>A0A6H1TXT3</accession>
<evidence type="ECO:0000313" key="2">
    <source>
        <dbReference type="Proteomes" id="UP000500857"/>
    </source>
</evidence>
<sequence length="162" mass="18076">MKFLAIVIEIFLASTISTPVLGQISPDSIPFQEFAVEQIYRDAPSPVDLDSDPSARQFRRIIEPAATVGPNFAGRYTIVSWGCGTACQEIAIVDAETGQVYLQPIRSEVGIQFQLESRLLVVNPPQNIRNLYGAIAPQGLATRYYLWDNNRLQEIHPSKLDR</sequence>
<dbReference type="KEGG" id="oxy:HCG48_13040"/>